<feature type="transmembrane region" description="Helical" evidence="5">
    <location>
        <begin position="427"/>
        <end position="447"/>
    </location>
</feature>
<organism evidence="7 8">
    <name type="scientific">Polynucleobacter paneuropaeus</name>
    <dbReference type="NCBI Taxonomy" id="2527775"/>
    <lineage>
        <taxon>Bacteria</taxon>
        <taxon>Pseudomonadati</taxon>
        <taxon>Pseudomonadota</taxon>
        <taxon>Betaproteobacteria</taxon>
        <taxon>Burkholderiales</taxon>
        <taxon>Burkholderiaceae</taxon>
        <taxon>Polynucleobacter</taxon>
    </lineage>
</organism>
<evidence type="ECO:0000256" key="4">
    <source>
        <dbReference type="ARBA" id="ARBA00023136"/>
    </source>
</evidence>
<evidence type="ECO:0000259" key="6">
    <source>
        <dbReference type="Pfam" id="PF04932"/>
    </source>
</evidence>
<name>A0ABX9FGK7_9BURK</name>
<reference evidence="7 8" key="1">
    <citation type="submission" date="2018-06" db="EMBL/GenBank/DDBJ databases">
        <title>Genome of strain Polynucleobacter sp. FUKU-NW-11.</title>
        <authorList>
            <person name="Hahn M.W."/>
        </authorList>
    </citation>
    <scope>NUCLEOTIDE SEQUENCE [LARGE SCALE GENOMIC DNA]</scope>
    <source>
        <strain evidence="8">FUKU-NW11</strain>
    </source>
</reference>
<feature type="transmembrane region" description="Helical" evidence="5">
    <location>
        <begin position="12"/>
        <end position="30"/>
    </location>
</feature>
<evidence type="ECO:0000256" key="3">
    <source>
        <dbReference type="ARBA" id="ARBA00022989"/>
    </source>
</evidence>
<keyword evidence="3 5" id="KW-1133">Transmembrane helix</keyword>
<feature type="transmembrane region" description="Helical" evidence="5">
    <location>
        <begin position="366"/>
        <end position="391"/>
    </location>
</feature>
<feature type="transmembrane region" description="Helical" evidence="5">
    <location>
        <begin position="403"/>
        <end position="421"/>
    </location>
</feature>
<dbReference type="RefSeq" id="WP_112237236.1">
    <property type="nucleotide sequence ID" value="NZ_QMCH01000001.1"/>
</dbReference>
<keyword evidence="4 5" id="KW-0472">Membrane</keyword>
<evidence type="ECO:0000256" key="5">
    <source>
        <dbReference type="SAM" id="Phobius"/>
    </source>
</evidence>
<feature type="transmembrane region" description="Helical" evidence="5">
    <location>
        <begin position="247"/>
        <end position="265"/>
    </location>
</feature>
<feature type="domain" description="O-antigen ligase-related" evidence="6">
    <location>
        <begin position="223"/>
        <end position="379"/>
    </location>
</feature>
<dbReference type="EMBL" id="QMCH01000001">
    <property type="protein sequence ID" value="RAZ43928.1"/>
    <property type="molecule type" value="Genomic_DNA"/>
</dbReference>
<evidence type="ECO:0000256" key="2">
    <source>
        <dbReference type="ARBA" id="ARBA00022692"/>
    </source>
</evidence>
<feature type="transmembrane region" description="Helical" evidence="5">
    <location>
        <begin position="196"/>
        <end position="217"/>
    </location>
</feature>
<evidence type="ECO:0000256" key="1">
    <source>
        <dbReference type="ARBA" id="ARBA00004141"/>
    </source>
</evidence>
<dbReference type="Pfam" id="PF04932">
    <property type="entry name" value="Wzy_C"/>
    <property type="match status" value="1"/>
</dbReference>
<dbReference type="Proteomes" id="UP000251072">
    <property type="component" value="Unassembled WGS sequence"/>
</dbReference>
<dbReference type="InterPro" id="IPR007016">
    <property type="entry name" value="O-antigen_ligase-rel_domated"/>
</dbReference>
<evidence type="ECO:0000313" key="7">
    <source>
        <dbReference type="EMBL" id="RAZ43928.1"/>
    </source>
</evidence>
<accession>A0ABX9FGK7</accession>
<proteinExistence type="predicted"/>
<comment type="subcellular location">
    <subcellularLocation>
        <location evidence="1">Membrane</location>
        <topology evidence="1">Multi-pass membrane protein</topology>
    </subcellularLocation>
</comment>
<keyword evidence="8" id="KW-1185">Reference proteome</keyword>
<feature type="transmembrane region" description="Helical" evidence="5">
    <location>
        <begin position="98"/>
        <end position="117"/>
    </location>
</feature>
<feature type="transmembrane region" description="Helical" evidence="5">
    <location>
        <begin position="36"/>
        <end position="55"/>
    </location>
</feature>
<sequence length="453" mass="51314">MTFRLQLINIDFLVRTQAVLFAILFAIWILPETILIRNLCLVLGSLIGIYQIYLYRACLTDKKAIPTYLLFGLFIWATIHLIFLSNDFSLQLIEYQSIWKRSLMGAIFALGFGLGLVNASSKSRQWAWIIFYFGLLLPTLIYFLKHGLLYYERIVGVNVGPYWHLYMAKTAYMGFCIPALAVALGQIYIQITNGKWLTWPNFVYAGTIPAVLFVFYVENIKNGVLYSSLFILIFVGLITYKYFKKAPVSIALSLAVLLLGTSFFIKDHIQKNHSWTTFFADARVVTEGKHDDAWQCGLRVALPKNDLGEQVSDTNFSRIAWGINAIKFVPQNPLGYGLVERSFGQIGKQIWPDSCLSQSHSGWLDLTLGIGIPGMLLLLGSLLISLKELLVLKLINIDHLAEWRAMAVCVLICFGLVWCTTEISQKVFFDELIFFIAFAGGLLVSIMSNQEKR</sequence>
<feature type="transmembrane region" description="Helical" evidence="5">
    <location>
        <begin position="129"/>
        <end position="151"/>
    </location>
</feature>
<feature type="transmembrane region" description="Helical" evidence="5">
    <location>
        <begin position="171"/>
        <end position="189"/>
    </location>
</feature>
<keyword evidence="2 5" id="KW-0812">Transmembrane</keyword>
<protein>
    <recommendedName>
        <fullName evidence="6">O-antigen ligase-related domain-containing protein</fullName>
    </recommendedName>
</protein>
<feature type="transmembrane region" description="Helical" evidence="5">
    <location>
        <begin position="223"/>
        <end position="240"/>
    </location>
</feature>
<feature type="transmembrane region" description="Helical" evidence="5">
    <location>
        <begin position="67"/>
        <end position="86"/>
    </location>
</feature>
<gene>
    <name evidence="7" type="ORF">DP176_02890</name>
</gene>
<evidence type="ECO:0000313" key="8">
    <source>
        <dbReference type="Proteomes" id="UP000251072"/>
    </source>
</evidence>
<comment type="caution">
    <text evidence="7">The sequence shown here is derived from an EMBL/GenBank/DDBJ whole genome shotgun (WGS) entry which is preliminary data.</text>
</comment>